<dbReference type="RefSeq" id="WP_301139905.1">
    <property type="nucleotide sequence ID" value="NZ_JAUHTQ010000026.1"/>
</dbReference>
<comment type="caution">
    <text evidence="2">The sequence shown here is derived from an EMBL/GenBank/DDBJ whole genome shotgun (WGS) entry which is preliminary data.</text>
</comment>
<evidence type="ECO:0000313" key="2">
    <source>
        <dbReference type="EMBL" id="MDN4495596.1"/>
    </source>
</evidence>
<evidence type="ECO:0000259" key="1">
    <source>
        <dbReference type="PROSITE" id="PS50965"/>
    </source>
</evidence>
<dbReference type="EMBL" id="JAUHTQ010000026">
    <property type="protein sequence ID" value="MDN4495596.1"/>
    <property type="molecule type" value="Genomic_DNA"/>
</dbReference>
<organism evidence="2 3">
    <name type="scientific">Ureibacillus aquaedulcis</name>
    <dbReference type="NCBI Taxonomy" id="3058421"/>
    <lineage>
        <taxon>Bacteria</taxon>
        <taxon>Bacillati</taxon>
        <taxon>Bacillota</taxon>
        <taxon>Bacilli</taxon>
        <taxon>Bacillales</taxon>
        <taxon>Caryophanaceae</taxon>
        <taxon>Ureibacillus</taxon>
    </lineage>
</organism>
<dbReference type="Proteomes" id="UP001172743">
    <property type="component" value="Unassembled WGS sequence"/>
</dbReference>
<proteinExistence type="predicted"/>
<sequence length="316" mass="36674">MYIIDRTLSSKIIVLDAMKRRIDENHPRHEYVASLLRRAEAGYRGELKVDRMWKESTVPTNALLIHSFETTNDIGNSHQIDTLFVCPLFIFILEIKNVSGTIWYEEDKHQFLRRKLTGEVESFQSPFDQVQRHAEMIERIVGRLGLSLPVHKTVIIAESSTVIGDVPKEFSIFHAIGLPSEIKKLLLKYSNTALSQVHYEMLTSYLQGLHKPSIYVPRFEIPPLRKGAICGCGRSMEYNQGKFLCICGIRSKEPLYQGLHDYRVLFSEWISNREFRDFFFIESLHSASKLLGRMNFNTRGTTKSRSYLIPEDVWRK</sequence>
<name>A0ABT8GXD1_9BACL</name>
<dbReference type="PROSITE" id="PS50965">
    <property type="entry name" value="NERD"/>
    <property type="match status" value="1"/>
</dbReference>
<evidence type="ECO:0000313" key="3">
    <source>
        <dbReference type="Proteomes" id="UP001172743"/>
    </source>
</evidence>
<feature type="domain" description="NERD" evidence="1">
    <location>
        <begin position="41"/>
        <end position="160"/>
    </location>
</feature>
<gene>
    <name evidence="2" type="ORF">QYB95_18815</name>
</gene>
<accession>A0ABT8GXD1</accession>
<protein>
    <submittedName>
        <fullName evidence="2">Nuclease-related domain-containing protein</fullName>
    </submittedName>
</protein>
<keyword evidence="3" id="KW-1185">Reference proteome</keyword>
<dbReference type="InterPro" id="IPR011528">
    <property type="entry name" value="NERD"/>
</dbReference>
<dbReference type="Pfam" id="PF08378">
    <property type="entry name" value="NERD"/>
    <property type="match status" value="1"/>
</dbReference>
<reference evidence="2" key="1">
    <citation type="submission" date="2023-07" db="EMBL/GenBank/DDBJ databases">
        <title>Ureibacillus sp. isolated from freshwater well.</title>
        <authorList>
            <person name="Kirdat K."/>
            <person name="Bhatt A."/>
            <person name="Teware R."/>
            <person name="Bhavsar Y."/>
            <person name="Yadav A."/>
        </authorList>
    </citation>
    <scope>NUCLEOTIDE SEQUENCE</scope>
    <source>
        <strain evidence="2">BA0131</strain>
    </source>
</reference>